<dbReference type="GO" id="GO:0098552">
    <property type="term" value="C:side of membrane"/>
    <property type="evidence" value="ECO:0007669"/>
    <property type="project" value="UniProtKB-KW"/>
</dbReference>
<dbReference type="FunFam" id="1.20.58.1040:FF:000001">
    <property type="entry name" value="Glucan endo-1,3-beta-glucosidase 4"/>
    <property type="match status" value="1"/>
</dbReference>
<dbReference type="InterPro" id="IPR036291">
    <property type="entry name" value="NAD(P)-bd_dom_sf"/>
</dbReference>
<dbReference type="InterPro" id="IPR004713">
    <property type="entry name" value="CaH_exchang"/>
</dbReference>
<evidence type="ECO:0000256" key="20">
    <source>
        <dbReference type="ARBA" id="ARBA00023180"/>
    </source>
</evidence>
<keyword evidence="4" id="KW-0813">Transport</keyword>
<dbReference type="GO" id="GO:0006814">
    <property type="term" value="P:sodium ion transport"/>
    <property type="evidence" value="ECO:0007669"/>
    <property type="project" value="UniProtKB-KW"/>
</dbReference>
<keyword evidence="11 23" id="KW-0732">Signal</keyword>
<evidence type="ECO:0000256" key="4">
    <source>
        <dbReference type="ARBA" id="ARBA00022448"/>
    </source>
</evidence>
<keyword evidence="15" id="KW-0346">Stress response</keyword>
<name>A0AAV7EE31_ARIFI</name>
<dbReference type="AlphaFoldDB" id="A0AAV7EE31"/>
<dbReference type="InterPro" id="IPR018247">
    <property type="entry name" value="EF_Hand_1_Ca_BS"/>
</dbReference>
<keyword evidence="18 22" id="KW-0472">Membrane</keyword>
<dbReference type="GO" id="GO:0005886">
    <property type="term" value="C:plasma membrane"/>
    <property type="evidence" value="ECO:0007669"/>
    <property type="project" value="UniProtKB-SubCell"/>
</dbReference>
<evidence type="ECO:0000256" key="16">
    <source>
        <dbReference type="ARBA" id="ARBA00023053"/>
    </source>
</evidence>
<feature type="transmembrane region" description="Helical" evidence="22">
    <location>
        <begin position="227"/>
        <end position="249"/>
    </location>
</feature>
<feature type="transmembrane region" description="Helical" evidence="22">
    <location>
        <begin position="202"/>
        <end position="221"/>
    </location>
</feature>
<dbReference type="Gene3D" id="1.20.58.1040">
    <property type="match status" value="1"/>
</dbReference>
<dbReference type="GO" id="GO:0015369">
    <property type="term" value="F:calcium:proton antiporter activity"/>
    <property type="evidence" value="ECO:0007669"/>
    <property type="project" value="TreeGrafter"/>
</dbReference>
<evidence type="ECO:0000256" key="3">
    <source>
        <dbReference type="ARBA" id="ARBA00008170"/>
    </source>
</evidence>
<dbReference type="PROSITE" id="PS00018">
    <property type="entry name" value="EF_HAND_1"/>
    <property type="match status" value="2"/>
</dbReference>
<evidence type="ECO:0000256" key="23">
    <source>
        <dbReference type="SAM" id="SignalP"/>
    </source>
</evidence>
<evidence type="ECO:0000256" key="5">
    <source>
        <dbReference type="ARBA" id="ARBA00022449"/>
    </source>
</evidence>
<dbReference type="CDD" id="cd00051">
    <property type="entry name" value="EFh"/>
    <property type="match status" value="1"/>
</dbReference>
<evidence type="ECO:0000256" key="12">
    <source>
        <dbReference type="ARBA" id="ARBA00022737"/>
    </source>
</evidence>
<comment type="subcellular location">
    <subcellularLocation>
        <location evidence="1">Cell membrane</location>
        <topology evidence="1">Lipid-anchor</topology>
        <topology evidence="1">GPI-anchor</topology>
    </subcellularLocation>
    <subcellularLocation>
        <location evidence="2">Cell membrane</location>
        <topology evidence="2">Multi-pass membrane protein</topology>
    </subcellularLocation>
</comment>
<dbReference type="PANTHER" id="PTHR31503:SF36">
    <property type="entry name" value="SODIUM_CALCIUM EXCHANGER MEMBRANE REGION DOMAIN-CONTAINING PROTEIN"/>
    <property type="match status" value="1"/>
</dbReference>
<protein>
    <recommendedName>
        <fullName evidence="24">EF-hand domain-containing protein</fullName>
    </recommendedName>
</protein>
<dbReference type="Proteomes" id="UP000825729">
    <property type="component" value="Unassembled WGS sequence"/>
</dbReference>
<dbReference type="SUPFAM" id="SSF51735">
    <property type="entry name" value="NAD(P)-binding Rossmann-fold domains"/>
    <property type="match status" value="1"/>
</dbReference>
<evidence type="ECO:0000256" key="6">
    <source>
        <dbReference type="ARBA" id="ARBA00022475"/>
    </source>
</evidence>
<feature type="transmembrane region" description="Helical" evidence="22">
    <location>
        <begin position="65"/>
        <end position="89"/>
    </location>
</feature>
<evidence type="ECO:0000256" key="2">
    <source>
        <dbReference type="ARBA" id="ARBA00004651"/>
    </source>
</evidence>
<dbReference type="PANTHER" id="PTHR31503">
    <property type="entry name" value="VACUOLAR CALCIUM ION TRANSPORTER"/>
    <property type="match status" value="1"/>
</dbReference>
<evidence type="ECO:0000256" key="18">
    <source>
        <dbReference type="ARBA" id="ARBA00023136"/>
    </source>
</evidence>
<dbReference type="InterPro" id="IPR002347">
    <property type="entry name" value="SDR_fam"/>
</dbReference>
<accession>A0AAV7EE31</accession>
<feature type="transmembrane region" description="Helical" evidence="22">
    <location>
        <begin position="487"/>
        <end position="508"/>
    </location>
</feature>
<feature type="transmembrane region" description="Helical" evidence="22">
    <location>
        <begin position="143"/>
        <end position="164"/>
    </location>
</feature>
<keyword evidence="14 22" id="KW-1133">Transmembrane helix</keyword>
<gene>
    <name evidence="25" type="ORF">H6P81_012254</name>
</gene>
<evidence type="ECO:0000256" key="10">
    <source>
        <dbReference type="ARBA" id="ARBA00022723"/>
    </source>
</evidence>
<evidence type="ECO:0000259" key="24">
    <source>
        <dbReference type="PROSITE" id="PS50222"/>
    </source>
</evidence>
<feature type="signal peptide" evidence="23">
    <location>
        <begin position="1"/>
        <end position="26"/>
    </location>
</feature>
<keyword evidence="8" id="KW-0449">Lipoprotein</keyword>
<dbReference type="GO" id="GO:0009506">
    <property type="term" value="C:plasmodesma"/>
    <property type="evidence" value="ECO:0007669"/>
    <property type="project" value="UniProtKB-ARBA"/>
</dbReference>
<dbReference type="InterPro" id="IPR012946">
    <property type="entry name" value="X8"/>
</dbReference>
<keyword evidence="13" id="KW-0106">Calcium</keyword>
<proteinExistence type="inferred from homology"/>
<dbReference type="Pfam" id="PF13499">
    <property type="entry name" value="EF-hand_7"/>
    <property type="match status" value="1"/>
</dbReference>
<feature type="chain" id="PRO_5043798487" description="EF-hand domain-containing protein" evidence="23">
    <location>
        <begin position="27"/>
        <end position="1088"/>
    </location>
</feature>
<keyword evidence="7" id="KW-0109">Calcium transport</keyword>
<keyword evidence="9 22" id="KW-0812">Transmembrane</keyword>
<dbReference type="Gene3D" id="1.10.238.10">
    <property type="entry name" value="EF-hand"/>
    <property type="match status" value="1"/>
</dbReference>
<dbReference type="PRINTS" id="PR00081">
    <property type="entry name" value="GDHRDH"/>
</dbReference>
<evidence type="ECO:0000256" key="17">
    <source>
        <dbReference type="ARBA" id="ARBA00023065"/>
    </source>
</evidence>
<dbReference type="SMART" id="SM00054">
    <property type="entry name" value="EFh"/>
    <property type="match status" value="2"/>
</dbReference>
<dbReference type="Pfam" id="PF00106">
    <property type="entry name" value="adh_short"/>
    <property type="match status" value="1"/>
</dbReference>
<keyword evidence="16" id="KW-0915">Sodium</keyword>
<evidence type="ECO:0000256" key="22">
    <source>
        <dbReference type="SAM" id="Phobius"/>
    </source>
</evidence>
<dbReference type="Pfam" id="PF07983">
    <property type="entry name" value="X8"/>
    <property type="match status" value="1"/>
</dbReference>
<organism evidence="25 26">
    <name type="scientific">Aristolochia fimbriata</name>
    <name type="common">White veined hardy Dutchman's pipe vine</name>
    <dbReference type="NCBI Taxonomy" id="158543"/>
    <lineage>
        <taxon>Eukaryota</taxon>
        <taxon>Viridiplantae</taxon>
        <taxon>Streptophyta</taxon>
        <taxon>Embryophyta</taxon>
        <taxon>Tracheophyta</taxon>
        <taxon>Spermatophyta</taxon>
        <taxon>Magnoliopsida</taxon>
        <taxon>Magnoliidae</taxon>
        <taxon>Piperales</taxon>
        <taxon>Aristolochiaceae</taxon>
        <taxon>Aristolochia</taxon>
    </lineage>
</organism>
<keyword evidence="20" id="KW-0325">Glycoprotein</keyword>
<comment type="similarity">
    <text evidence="3">Belongs to the Ca(2+):cation antiporter (CaCA) (TC 2.A.19) family.</text>
</comment>
<keyword evidence="21" id="KW-0739">Sodium transport</keyword>
<evidence type="ECO:0000256" key="8">
    <source>
        <dbReference type="ARBA" id="ARBA00022622"/>
    </source>
</evidence>
<feature type="transmembrane region" description="Helical" evidence="22">
    <location>
        <begin position="411"/>
        <end position="430"/>
    </location>
</feature>
<keyword evidence="26" id="KW-1185">Reference proteome</keyword>
<dbReference type="FunFam" id="1.20.1420.30:FF:000019">
    <property type="entry name" value="Sodium/calcium exchanger NCL2"/>
    <property type="match status" value="1"/>
</dbReference>
<evidence type="ECO:0000256" key="14">
    <source>
        <dbReference type="ARBA" id="ARBA00022989"/>
    </source>
</evidence>
<keyword evidence="6" id="KW-1003">Cell membrane</keyword>
<keyword evidence="10" id="KW-0479">Metal-binding</keyword>
<evidence type="ECO:0000256" key="11">
    <source>
        <dbReference type="ARBA" id="ARBA00022729"/>
    </source>
</evidence>
<keyword evidence="17" id="KW-0406">Ion transport</keyword>
<evidence type="ECO:0000256" key="19">
    <source>
        <dbReference type="ARBA" id="ARBA00023157"/>
    </source>
</evidence>
<feature type="domain" description="EF-hand" evidence="24">
    <location>
        <begin position="289"/>
        <end position="324"/>
    </location>
</feature>
<dbReference type="EMBL" id="JAINDJ010000005">
    <property type="protein sequence ID" value="KAG9446126.1"/>
    <property type="molecule type" value="Genomic_DNA"/>
</dbReference>
<comment type="caution">
    <text evidence="25">The sequence shown here is derived from an EMBL/GenBank/DDBJ whole genome shotgun (WGS) entry which is preliminary data.</text>
</comment>
<evidence type="ECO:0000256" key="13">
    <source>
        <dbReference type="ARBA" id="ARBA00022837"/>
    </source>
</evidence>
<dbReference type="PROSITE" id="PS50222">
    <property type="entry name" value="EF_HAND_2"/>
    <property type="match status" value="1"/>
</dbReference>
<feature type="transmembrane region" description="Helical" evidence="22">
    <location>
        <begin position="539"/>
        <end position="561"/>
    </location>
</feature>
<dbReference type="Pfam" id="PF01699">
    <property type="entry name" value="Na_Ca_ex"/>
    <property type="match status" value="1"/>
</dbReference>
<feature type="transmembrane region" description="Helical" evidence="22">
    <location>
        <begin position="101"/>
        <end position="123"/>
    </location>
</feature>
<keyword evidence="5" id="KW-0050">Antiport</keyword>
<keyword evidence="12" id="KW-0677">Repeat</keyword>
<evidence type="ECO:0000313" key="26">
    <source>
        <dbReference type="Proteomes" id="UP000825729"/>
    </source>
</evidence>
<reference evidence="25 26" key="1">
    <citation type="submission" date="2021-07" db="EMBL/GenBank/DDBJ databases">
        <title>The Aristolochia fimbriata genome: insights into angiosperm evolution, floral development and chemical biosynthesis.</title>
        <authorList>
            <person name="Jiao Y."/>
        </authorList>
    </citation>
    <scope>NUCLEOTIDE SEQUENCE [LARGE SCALE GENOMIC DNA]</scope>
    <source>
        <strain evidence="25">IBCAS-2021</strain>
        <tissue evidence="25">Leaf</tissue>
    </source>
</reference>
<evidence type="ECO:0000256" key="1">
    <source>
        <dbReference type="ARBA" id="ARBA00004609"/>
    </source>
</evidence>
<dbReference type="SMART" id="SM00768">
    <property type="entry name" value="X8"/>
    <property type="match status" value="1"/>
</dbReference>
<evidence type="ECO:0000256" key="7">
    <source>
        <dbReference type="ARBA" id="ARBA00022568"/>
    </source>
</evidence>
<evidence type="ECO:0000256" key="15">
    <source>
        <dbReference type="ARBA" id="ARBA00023016"/>
    </source>
</evidence>
<dbReference type="GO" id="GO:0005509">
    <property type="term" value="F:calcium ion binding"/>
    <property type="evidence" value="ECO:0007669"/>
    <property type="project" value="InterPro"/>
</dbReference>
<keyword evidence="8" id="KW-0336">GPI-anchor</keyword>
<feature type="transmembrane region" description="Helical" evidence="22">
    <location>
        <begin position="712"/>
        <end position="734"/>
    </location>
</feature>
<dbReference type="InterPro" id="IPR011992">
    <property type="entry name" value="EF-hand-dom_pair"/>
</dbReference>
<evidence type="ECO:0000256" key="21">
    <source>
        <dbReference type="ARBA" id="ARBA00023201"/>
    </source>
</evidence>
<evidence type="ECO:0000256" key="9">
    <source>
        <dbReference type="ARBA" id="ARBA00022692"/>
    </source>
</evidence>
<dbReference type="GO" id="GO:0006874">
    <property type="term" value="P:intracellular calcium ion homeostasis"/>
    <property type="evidence" value="ECO:0007669"/>
    <property type="project" value="TreeGrafter"/>
</dbReference>
<evidence type="ECO:0000313" key="25">
    <source>
        <dbReference type="EMBL" id="KAG9446126.1"/>
    </source>
</evidence>
<feature type="transmembrane region" description="Helical" evidence="22">
    <location>
        <begin position="740"/>
        <end position="760"/>
    </location>
</feature>
<dbReference type="InterPro" id="IPR002048">
    <property type="entry name" value="EF_hand_dom"/>
</dbReference>
<dbReference type="SUPFAM" id="SSF47473">
    <property type="entry name" value="EF-hand"/>
    <property type="match status" value="1"/>
</dbReference>
<dbReference type="InterPro" id="IPR004837">
    <property type="entry name" value="NaCa_Exmemb"/>
</dbReference>
<keyword evidence="19" id="KW-1015">Disulfide bond</keyword>
<sequence>MKASVKKFPFPLLLVAVLLLVGSVHGRLISEFAPDLISDGLKRVHPPSFLRLGSLSASQICEQTYGFLPCTTSVVGNLFLVAVYGYLMFQAATCLSTGSELLLALLGPGIIGGLFLPVLGALPDAILILVSGLSGSKETAQDQVLIGMGLLAGSTVMLLTVLWGSCVVVGKVSLTDGSASTGIDLTGSGVTTDQQTSHAAKIMVISVVPFLIVQLPRIFHLSSGSRLVVLISLIVSIVFLLSYCFFQVYQPWVQSRRLAYAKRKHIISGLLRHLHKESLGKLLRSDGEPNIQLIEKLFKRIDTNSNNVISASELRSLAIGIQFVGQDLDPDDAVNKMMEAFDTSNDKVLDQNEFVTGICDWISKAKSAVSYKGEFLRSVMSGYHEITKVEYDTLLDDSDEVVESVDNPTWVVTKAVFLLFLGTVIAAVFADPLVDAVHNFSGATGIPSFFISFIAMPLATNSSEAVSALIFASRKKKRSTSLTFSEIYGAVTMNNTLCLAVFLAVVYVRHLTWDFSSEVLVILIVSVIMGLLGSFRTKFPLWTCSVAYLLYPLSLLLVYVLDYFFGLERRGFAGSSPAAAEKAQQDQHQKMWCVAKNNAEDGALQAAIDWACGPGGADCAPIQQGGDCFDPQDIQSHASYAFNDYFLKHGLDPQACVFNGAAEVTMLNPSQGKCVLPSGSFVQNSNITGSRILGWIESPETLKKQSDREVGILNIQLIFSIRGIMGFILEALQFVTSFEFWRMAVLWPLALLFSYLELLIGKGYTFRRRPVDTSLRPLCIITGATSGLGAAVANHLVKEGFYVILAGRSDHSLDKVVEEIKLKQQDSHIKAFQVNLSSFKSIMQFRSSLEQWLVNSNMECSIQLLINNAGILATSHRFTPDGYDQMMETNYIGAFALTCSLLPLLRNSSLPSRIVNITSFTHRCVSDIQFERDLLAGRKLVPSLGFKRYPFAHIYEYSKFCMLLFSYELHRRLQLKSSSYSISVMAADPGVVKTQIMREVPSLLSRLAFTVLGLLRLLQNAESGMESIIDAALAPKEASGMYFFGGKGRTIKSHRLSYDTKLGDKLWTNSLSLLKDHVTVNEFEEISS</sequence>
<dbReference type="Gene3D" id="3.40.50.720">
    <property type="entry name" value="NAD(P)-binding Rossmann-like Domain"/>
    <property type="match status" value="1"/>
</dbReference>